<evidence type="ECO:0000256" key="5">
    <source>
        <dbReference type="ARBA" id="ARBA00022679"/>
    </source>
</evidence>
<keyword evidence="7" id="KW-0547">Nucleotide-binding</keyword>
<keyword evidence="16" id="KW-1185">Reference proteome</keyword>
<comment type="cofactor">
    <cofactor evidence="2">
        <name>Mg(2+)</name>
        <dbReference type="ChEBI" id="CHEBI:18420"/>
    </cofactor>
</comment>
<evidence type="ECO:0000256" key="10">
    <source>
        <dbReference type="ARBA" id="ARBA00022842"/>
    </source>
</evidence>
<comment type="caution">
    <text evidence="15">The sequence shown here is derived from an EMBL/GenBank/DDBJ whole genome shotgun (WGS) entry which is preliminary data.</text>
</comment>
<feature type="domain" description="Protein kinase" evidence="14">
    <location>
        <begin position="1"/>
        <end position="181"/>
    </location>
</feature>
<evidence type="ECO:0000256" key="1">
    <source>
        <dbReference type="ARBA" id="ARBA00001936"/>
    </source>
</evidence>
<gene>
    <name evidence="15" type="ORF">BSL78_19130</name>
</gene>
<keyword evidence="8 15" id="KW-0418">Kinase</keyword>
<dbReference type="EC" id="2.7.11.1" evidence="3"/>
<evidence type="ECO:0000256" key="8">
    <source>
        <dbReference type="ARBA" id="ARBA00022777"/>
    </source>
</evidence>
<dbReference type="STRING" id="307972.A0A2G8K7T5"/>
<evidence type="ECO:0000256" key="7">
    <source>
        <dbReference type="ARBA" id="ARBA00022741"/>
    </source>
</evidence>
<dbReference type="Pfam" id="PF00069">
    <property type="entry name" value="Pkinase"/>
    <property type="match status" value="1"/>
</dbReference>
<evidence type="ECO:0000256" key="6">
    <source>
        <dbReference type="ARBA" id="ARBA00022723"/>
    </source>
</evidence>
<dbReference type="FunFam" id="1.10.510.10:FF:000245">
    <property type="entry name" value="serine/threonine-protein kinase STK11"/>
    <property type="match status" value="1"/>
</dbReference>
<dbReference type="PANTHER" id="PTHR24346:SF94">
    <property type="entry name" value="NON-SPECIFIC SERINE_THREONINE PROTEIN KINASE"/>
    <property type="match status" value="1"/>
</dbReference>
<reference evidence="15 16" key="1">
    <citation type="journal article" date="2017" name="PLoS Biol.">
        <title>The sea cucumber genome provides insights into morphological evolution and visceral regeneration.</title>
        <authorList>
            <person name="Zhang X."/>
            <person name="Sun L."/>
            <person name="Yuan J."/>
            <person name="Sun Y."/>
            <person name="Gao Y."/>
            <person name="Zhang L."/>
            <person name="Li S."/>
            <person name="Dai H."/>
            <person name="Hamel J.F."/>
            <person name="Liu C."/>
            <person name="Yu Y."/>
            <person name="Liu S."/>
            <person name="Lin W."/>
            <person name="Guo K."/>
            <person name="Jin S."/>
            <person name="Xu P."/>
            <person name="Storey K.B."/>
            <person name="Huan P."/>
            <person name="Zhang T."/>
            <person name="Zhou Y."/>
            <person name="Zhang J."/>
            <person name="Lin C."/>
            <person name="Li X."/>
            <person name="Xing L."/>
            <person name="Huo D."/>
            <person name="Sun M."/>
            <person name="Wang L."/>
            <person name="Mercier A."/>
            <person name="Li F."/>
            <person name="Yang H."/>
            <person name="Xiang J."/>
        </authorList>
    </citation>
    <scope>NUCLEOTIDE SEQUENCE [LARGE SCALE GENOMIC DNA]</scope>
    <source>
        <strain evidence="15">Shaxun</strain>
        <tissue evidence="15">Muscle</tissue>
    </source>
</reference>
<dbReference type="GO" id="GO:0005737">
    <property type="term" value="C:cytoplasm"/>
    <property type="evidence" value="ECO:0007669"/>
    <property type="project" value="TreeGrafter"/>
</dbReference>
<dbReference type="SUPFAM" id="SSF56112">
    <property type="entry name" value="Protein kinase-like (PK-like)"/>
    <property type="match status" value="1"/>
</dbReference>
<evidence type="ECO:0000256" key="4">
    <source>
        <dbReference type="ARBA" id="ARBA00022527"/>
    </source>
</evidence>
<keyword evidence="11" id="KW-0464">Manganese</keyword>
<comment type="catalytic activity">
    <reaction evidence="12">
        <text>L-threonyl-[protein] + ATP = O-phospho-L-threonyl-[protein] + ADP + H(+)</text>
        <dbReference type="Rhea" id="RHEA:46608"/>
        <dbReference type="Rhea" id="RHEA-COMP:11060"/>
        <dbReference type="Rhea" id="RHEA-COMP:11605"/>
        <dbReference type="ChEBI" id="CHEBI:15378"/>
        <dbReference type="ChEBI" id="CHEBI:30013"/>
        <dbReference type="ChEBI" id="CHEBI:30616"/>
        <dbReference type="ChEBI" id="CHEBI:61977"/>
        <dbReference type="ChEBI" id="CHEBI:456216"/>
        <dbReference type="EC" id="2.7.11.1"/>
    </reaction>
</comment>
<dbReference type="EMBL" id="MRZV01000808">
    <property type="protein sequence ID" value="PIK44009.1"/>
    <property type="molecule type" value="Genomic_DNA"/>
</dbReference>
<keyword evidence="10" id="KW-0460">Magnesium</keyword>
<dbReference type="GO" id="GO:0035556">
    <property type="term" value="P:intracellular signal transduction"/>
    <property type="evidence" value="ECO:0007669"/>
    <property type="project" value="TreeGrafter"/>
</dbReference>
<comment type="cofactor">
    <cofactor evidence="1">
        <name>Mn(2+)</name>
        <dbReference type="ChEBI" id="CHEBI:29035"/>
    </cofactor>
</comment>
<evidence type="ECO:0000256" key="13">
    <source>
        <dbReference type="ARBA" id="ARBA00048679"/>
    </source>
</evidence>
<dbReference type="OrthoDB" id="68483at2759"/>
<dbReference type="InterPro" id="IPR000719">
    <property type="entry name" value="Prot_kinase_dom"/>
</dbReference>
<evidence type="ECO:0000259" key="14">
    <source>
        <dbReference type="PROSITE" id="PS50011"/>
    </source>
</evidence>
<organism evidence="15 16">
    <name type="scientific">Stichopus japonicus</name>
    <name type="common">Sea cucumber</name>
    <dbReference type="NCBI Taxonomy" id="307972"/>
    <lineage>
        <taxon>Eukaryota</taxon>
        <taxon>Metazoa</taxon>
        <taxon>Echinodermata</taxon>
        <taxon>Eleutherozoa</taxon>
        <taxon>Echinozoa</taxon>
        <taxon>Holothuroidea</taxon>
        <taxon>Aspidochirotacea</taxon>
        <taxon>Aspidochirotida</taxon>
        <taxon>Stichopodidae</taxon>
        <taxon>Apostichopus</taxon>
    </lineage>
</organism>
<dbReference type="InterPro" id="IPR011009">
    <property type="entry name" value="Kinase-like_dom_sf"/>
</dbReference>
<sequence>MEYCVGGLQEMLDTAQGKNFPEWQAHGYMCQLMDGLEYLHSQGTIHKDIKPSNLLLTTGGILKISDFGVAERLDYFAKDDTCRTSQGSPAFQPPEIANGLDSFSGYKVDVWSSGITLFNITTGKFPFEGDNIYRLFENIGTGVFTMPKDIPSLLASLLAGMLKMDPDDRLGVQEIKRHPWIVGKPKNTGNAVPLPPLPESSDELRSMTVIPYLDAMYNPVESDDENQFERRSGEEGLEGMTRVEMQVETQVQIIEEHAPPIDALHDDDMDEQNVQSHLQVERPIFGLGDDMVRNRKMSRLRRMSPANCKQQ</sequence>
<evidence type="ECO:0000313" key="15">
    <source>
        <dbReference type="EMBL" id="PIK44009.1"/>
    </source>
</evidence>
<dbReference type="PROSITE" id="PS50011">
    <property type="entry name" value="PROTEIN_KINASE_DOM"/>
    <property type="match status" value="1"/>
</dbReference>
<keyword evidence="5" id="KW-0808">Transferase</keyword>
<dbReference type="Proteomes" id="UP000230750">
    <property type="component" value="Unassembled WGS sequence"/>
</dbReference>
<dbReference type="PANTHER" id="PTHR24346">
    <property type="entry name" value="MAP/MICROTUBULE AFFINITY-REGULATING KINASE"/>
    <property type="match status" value="1"/>
</dbReference>
<comment type="catalytic activity">
    <reaction evidence="13">
        <text>L-seryl-[protein] + ATP = O-phospho-L-seryl-[protein] + ADP + H(+)</text>
        <dbReference type="Rhea" id="RHEA:17989"/>
        <dbReference type="Rhea" id="RHEA-COMP:9863"/>
        <dbReference type="Rhea" id="RHEA-COMP:11604"/>
        <dbReference type="ChEBI" id="CHEBI:15378"/>
        <dbReference type="ChEBI" id="CHEBI:29999"/>
        <dbReference type="ChEBI" id="CHEBI:30616"/>
        <dbReference type="ChEBI" id="CHEBI:83421"/>
        <dbReference type="ChEBI" id="CHEBI:456216"/>
        <dbReference type="EC" id="2.7.11.1"/>
    </reaction>
</comment>
<keyword evidence="4" id="KW-0723">Serine/threonine-protein kinase</keyword>
<dbReference type="AlphaFoldDB" id="A0A2G8K7T5"/>
<name>A0A2G8K7T5_STIJA</name>
<protein>
    <recommendedName>
        <fullName evidence="3">non-specific serine/threonine protein kinase</fullName>
        <ecNumber evidence="3">2.7.11.1</ecNumber>
    </recommendedName>
</protein>
<evidence type="ECO:0000256" key="9">
    <source>
        <dbReference type="ARBA" id="ARBA00022840"/>
    </source>
</evidence>
<evidence type="ECO:0000256" key="12">
    <source>
        <dbReference type="ARBA" id="ARBA00047899"/>
    </source>
</evidence>
<evidence type="ECO:0000256" key="3">
    <source>
        <dbReference type="ARBA" id="ARBA00012513"/>
    </source>
</evidence>
<accession>A0A2G8K7T5</accession>
<evidence type="ECO:0000256" key="11">
    <source>
        <dbReference type="ARBA" id="ARBA00023211"/>
    </source>
</evidence>
<dbReference type="GO" id="GO:0005524">
    <property type="term" value="F:ATP binding"/>
    <property type="evidence" value="ECO:0007669"/>
    <property type="project" value="UniProtKB-KW"/>
</dbReference>
<keyword evidence="6" id="KW-0479">Metal-binding</keyword>
<proteinExistence type="predicted"/>
<evidence type="ECO:0000256" key="2">
    <source>
        <dbReference type="ARBA" id="ARBA00001946"/>
    </source>
</evidence>
<evidence type="ECO:0000313" key="16">
    <source>
        <dbReference type="Proteomes" id="UP000230750"/>
    </source>
</evidence>
<dbReference type="SMART" id="SM00220">
    <property type="entry name" value="S_TKc"/>
    <property type="match status" value="1"/>
</dbReference>
<keyword evidence="9" id="KW-0067">ATP-binding</keyword>
<dbReference type="Gene3D" id="1.10.510.10">
    <property type="entry name" value="Transferase(Phosphotransferase) domain 1"/>
    <property type="match status" value="1"/>
</dbReference>
<dbReference type="GO" id="GO:0046872">
    <property type="term" value="F:metal ion binding"/>
    <property type="evidence" value="ECO:0007669"/>
    <property type="project" value="UniProtKB-KW"/>
</dbReference>
<dbReference type="GO" id="GO:0004674">
    <property type="term" value="F:protein serine/threonine kinase activity"/>
    <property type="evidence" value="ECO:0007669"/>
    <property type="project" value="UniProtKB-KW"/>
</dbReference>